<protein>
    <submittedName>
        <fullName evidence="1">Uncharacterized protein</fullName>
    </submittedName>
</protein>
<reference evidence="1" key="1">
    <citation type="submission" date="2014-11" db="EMBL/GenBank/DDBJ databases">
        <authorList>
            <person name="Amaro Gonzalez C."/>
        </authorList>
    </citation>
    <scope>NUCLEOTIDE SEQUENCE</scope>
</reference>
<dbReference type="AlphaFoldDB" id="A0A0E9PW83"/>
<sequence length="31" mass="3713">MFVIVSEGTKRILPEFKPNGHWRDRSQARRT</sequence>
<reference evidence="1" key="2">
    <citation type="journal article" date="2015" name="Fish Shellfish Immunol.">
        <title>Early steps in the European eel (Anguilla anguilla)-Vibrio vulnificus interaction in the gills: Role of the RtxA13 toxin.</title>
        <authorList>
            <person name="Callol A."/>
            <person name="Pajuelo D."/>
            <person name="Ebbesson L."/>
            <person name="Teles M."/>
            <person name="MacKenzie S."/>
            <person name="Amaro C."/>
        </authorList>
    </citation>
    <scope>NUCLEOTIDE SEQUENCE</scope>
</reference>
<name>A0A0E9PW83_ANGAN</name>
<evidence type="ECO:0000313" key="1">
    <source>
        <dbReference type="EMBL" id="JAH08542.1"/>
    </source>
</evidence>
<dbReference type="EMBL" id="GBXM01100035">
    <property type="protein sequence ID" value="JAH08542.1"/>
    <property type="molecule type" value="Transcribed_RNA"/>
</dbReference>
<organism evidence="1">
    <name type="scientific">Anguilla anguilla</name>
    <name type="common">European freshwater eel</name>
    <name type="synonym">Muraena anguilla</name>
    <dbReference type="NCBI Taxonomy" id="7936"/>
    <lineage>
        <taxon>Eukaryota</taxon>
        <taxon>Metazoa</taxon>
        <taxon>Chordata</taxon>
        <taxon>Craniata</taxon>
        <taxon>Vertebrata</taxon>
        <taxon>Euteleostomi</taxon>
        <taxon>Actinopterygii</taxon>
        <taxon>Neopterygii</taxon>
        <taxon>Teleostei</taxon>
        <taxon>Anguilliformes</taxon>
        <taxon>Anguillidae</taxon>
        <taxon>Anguilla</taxon>
    </lineage>
</organism>
<accession>A0A0E9PW83</accession>
<proteinExistence type="predicted"/>